<proteinExistence type="predicted"/>
<reference evidence="3 4" key="1">
    <citation type="submission" date="2023-03" db="EMBL/GenBank/DDBJ databases">
        <title>High-quality genome of Scylla paramamosain provides insights in environmental adaptation.</title>
        <authorList>
            <person name="Zhang L."/>
        </authorList>
    </citation>
    <scope>NUCLEOTIDE SEQUENCE [LARGE SCALE GENOMIC DNA]</scope>
    <source>
        <strain evidence="3">LZ_2023a</strain>
        <tissue evidence="3">Muscle</tissue>
    </source>
</reference>
<keyword evidence="2" id="KW-0812">Transmembrane</keyword>
<evidence type="ECO:0000256" key="2">
    <source>
        <dbReference type="SAM" id="Phobius"/>
    </source>
</evidence>
<feature type="region of interest" description="Disordered" evidence="1">
    <location>
        <begin position="268"/>
        <end position="294"/>
    </location>
</feature>
<feature type="compositionally biased region" description="Polar residues" evidence="1">
    <location>
        <begin position="554"/>
        <end position="566"/>
    </location>
</feature>
<comment type="caution">
    <text evidence="3">The sequence shown here is derived from an EMBL/GenBank/DDBJ whole genome shotgun (WGS) entry which is preliminary data.</text>
</comment>
<keyword evidence="2" id="KW-0472">Membrane</keyword>
<organism evidence="3 4">
    <name type="scientific">Scylla paramamosain</name>
    <name type="common">Mud crab</name>
    <dbReference type="NCBI Taxonomy" id="85552"/>
    <lineage>
        <taxon>Eukaryota</taxon>
        <taxon>Metazoa</taxon>
        <taxon>Ecdysozoa</taxon>
        <taxon>Arthropoda</taxon>
        <taxon>Crustacea</taxon>
        <taxon>Multicrustacea</taxon>
        <taxon>Malacostraca</taxon>
        <taxon>Eumalacostraca</taxon>
        <taxon>Eucarida</taxon>
        <taxon>Decapoda</taxon>
        <taxon>Pleocyemata</taxon>
        <taxon>Brachyura</taxon>
        <taxon>Eubrachyura</taxon>
        <taxon>Portunoidea</taxon>
        <taxon>Portunidae</taxon>
        <taxon>Portuninae</taxon>
        <taxon>Scylla</taxon>
    </lineage>
</organism>
<keyword evidence="4" id="KW-1185">Reference proteome</keyword>
<protein>
    <submittedName>
        <fullName evidence="3">Uncharacterized protein</fullName>
    </submittedName>
</protein>
<feature type="compositionally biased region" description="Polar residues" evidence="1">
    <location>
        <begin position="492"/>
        <end position="505"/>
    </location>
</feature>
<dbReference type="EMBL" id="JARAKH010000010">
    <property type="protein sequence ID" value="KAK8400306.1"/>
    <property type="molecule type" value="Genomic_DNA"/>
</dbReference>
<feature type="region of interest" description="Disordered" evidence="1">
    <location>
        <begin position="400"/>
        <end position="432"/>
    </location>
</feature>
<evidence type="ECO:0000256" key="1">
    <source>
        <dbReference type="SAM" id="MobiDB-lite"/>
    </source>
</evidence>
<feature type="compositionally biased region" description="Polar residues" evidence="1">
    <location>
        <begin position="415"/>
        <end position="426"/>
    </location>
</feature>
<dbReference type="Proteomes" id="UP001487740">
    <property type="component" value="Unassembled WGS sequence"/>
</dbReference>
<keyword evidence="2" id="KW-1133">Transmembrane helix</keyword>
<feature type="region of interest" description="Disordered" evidence="1">
    <location>
        <begin position="344"/>
        <end position="381"/>
    </location>
</feature>
<feature type="transmembrane region" description="Helical" evidence="2">
    <location>
        <begin position="21"/>
        <end position="54"/>
    </location>
</feature>
<evidence type="ECO:0000313" key="3">
    <source>
        <dbReference type="EMBL" id="KAK8400306.1"/>
    </source>
</evidence>
<sequence length="566" mass="63033">MSSGNTSFQNPVTEKGEDHTGLLVIVVAVLGTLVTVGLLVGSVWACLVCSKILYRQRKWHMRQKFGIDGFPPQPREMVEMGHISHLPHSPDHGPYSVNNTGISRSLGICTSQSAGQFPAVPSPKSWTPSPPFASEQDQTFMDNAKYSSDIHHKNKLAKRARNLEKHSPWKRNIPNSVKGSTSVIHPCYNTHASDMWSMQPAFSSSSSSHSLCPSHPPSEVDQHFYRNTCSGKSHQTRWRESNMYNKEPFDKCTRHRKKVHAHVDSHKSTECDYGKSNMDEGTEPPDACSSYRGSPQPSHHLVCLSQHQQQPHSSRVEASNNFVSHTNPVYNEISDVHKNSTVSSSIFRQNMIQRKPKEKKKERSSKYHGTHPDPTQSLTSTKSRHLWWESCGSKKEVLPTEHTSVHGSGPCWMHHSQTTQRQYSQTNPPPGPPPELPVVCEAHEREVFQNLARKYGFCETCGCEKSLVQQHEGACGPDRSCARFSDWNERCGSSNDPTPSMSWDNLTPEPAPALTDTQPPQAVWGTNLAQSNNKEDNENNADDGCDSFVPPCGSTYTKSCQSGGEG</sequence>
<accession>A0AAW0UKC2</accession>
<name>A0AAW0UKC2_SCYPA</name>
<evidence type="ECO:0000313" key="4">
    <source>
        <dbReference type="Proteomes" id="UP001487740"/>
    </source>
</evidence>
<gene>
    <name evidence="3" type="ORF">O3P69_003180</name>
</gene>
<dbReference type="AlphaFoldDB" id="A0AAW0UKC2"/>
<feature type="region of interest" description="Disordered" evidence="1">
    <location>
        <begin position="492"/>
        <end position="566"/>
    </location>
</feature>